<evidence type="ECO:0000313" key="2">
    <source>
        <dbReference type="Proteomes" id="UP000325302"/>
    </source>
</evidence>
<dbReference type="RefSeq" id="WP_149389715.1">
    <property type="nucleotide sequence ID" value="NZ_SMRS01000001.1"/>
</dbReference>
<organism evidence="1 2">
    <name type="scientific">Nitrincola tapanii</name>
    <dbReference type="NCBI Taxonomy" id="1708751"/>
    <lineage>
        <taxon>Bacteria</taxon>
        <taxon>Pseudomonadati</taxon>
        <taxon>Pseudomonadota</taxon>
        <taxon>Gammaproteobacteria</taxon>
        <taxon>Oceanospirillales</taxon>
        <taxon>Oceanospirillaceae</taxon>
        <taxon>Nitrincola</taxon>
    </lineage>
</organism>
<sequence length="227" mass="26200">MNSIKQILQECLGNRFSKQEIDDLVFHIRESLHELAELKRVLDLVETTDLAYTKEPRREVKKVFTNLIVHGSNHLIAAGFLFHQLPLNDRFECQIFEDDPEIEEALFIPCPDIDCERPIDQCICRAYAPIPLDQLEPIQRCLYINLFNGDTEPDRLRKVADHMTAWKKELANWLNLFHSSTSKTDLPLNAIQILNEFLSVVPEHLAAVQKLYHQTAIIDVFGLGLIN</sequence>
<name>A0A5A9W6X1_9GAMM</name>
<dbReference type="Proteomes" id="UP000325302">
    <property type="component" value="Unassembled WGS sequence"/>
</dbReference>
<evidence type="ECO:0000313" key="1">
    <source>
        <dbReference type="EMBL" id="KAA0876466.1"/>
    </source>
</evidence>
<gene>
    <name evidence="1" type="ORF">E1H14_01705</name>
</gene>
<protein>
    <submittedName>
        <fullName evidence="1">Uncharacterized protein</fullName>
    </submittedName>
</protein>
<comment type="caution">
    <text evidence="1">The sequence shown here is derived from an EMBL/GenBank/DDBJ whole genome shotgun (WGS) entry which is preliminary data.</text>
</comment>
<keyword evidence="2" id="KW-1185">Reference proteome</keyword>
<reference evidence="1 2" key="1">
    <citation type="submission" date="2019-03" db="EMBL/GenBank/DDBJ databases">
        <title>Nitrincola sp. nov. isolated from an Indian soda lake.</title>
        <authorList>
            <person name="Joshi A."/>
            <person name="Thite S.V."/>
            <person name="Joseph N."/>
            <person name="Dhotre D."/>
            <person name="Moorthy M."/>
            <person name="Shouche Y.S."/>
        </authorList>
    </citation>
    <scope>NUCLEOTIDE SEQUENCE [LARGE SCALE GENOMIC DNA]</scope>
    <source>
        <strain evidence="1 2">MEB193</strain>
    </source>
</reference>
<dbReference type="EMBL" id="SMRS01000001">
    <property type="protein sequence ID" value="KAA0876466.1"/>
    <property type="molecule type" value="Genomic_DNA"/>
</dbReference>
<proteinExistence type="predicted"/>
<dbReference type="AlphaFoldDB" id="A0A5A9W6X1"/>
<accession>A0A5A9W6X1</accession>